<evidence type="ECO:0000313" key="1">
    <source>
        <dbReference type="EMBL" id="KFM61148.1"/>
    </source>
</evidence>
<dbReference type="GO" id="GO:0051028">
    <property type="term" value="P:mRNA transport"/>
    <property type="evidence" value="ECO:0007669"/>
    <property type="project" value="TreeGrafter"/>
</dbReference>
<sequence>MFQVPQMLVGKVTVKNDCIIQEIVNKSGVVKVKIQGDNENQSLRKEVLFAFVGTIERITKYYWSITWHKPVQDQCRIGATQRFHFYQPSIAYMRKAVINLFSPALCIRNLKTKRLKKIFKASRWC</sequence>
<dbReference type="GO" id="GO:0003730">
    <property type="term" value="F:mRNA 3'-UTR binding"/>
    <property type="evidence" value="ECO:0007669"/>
    <property type="project" value="TreeGrafter"/>
</dbReference>
<dbReference type="GO" id="GO:0010494">
    <property type="term" value="C:cytoplasmic stress granule"/>
    <property type="evidence" value="ECO:0007669"/>
    <property type="project" value="TreeGrafter"/>
</dbReference>
<dbReference type="GO" id="GO:0098793">
    <property type="term" value="C:presynapse"/>
    <property type="evidence" value="ECO:0007669"/>
    <property type="project" value="GOC"/>
</dbReference>
<dbReference type="Gene3D" id="3.30.1370.10">
    <property type="entry name" value="K Homology domain, type 1"/>
    <property type="match status" value="1"/>
</dbReference>
<dbReference type="GO" id="GO:0045182">
    <property type="term" value="F:translation regulator activity"/>
    <property type="evidence" value="ECO:0007669"/>
    <property type="project" value="TreeGrafter"/>
</dbReference>
<dbReference type="AlphaFoldDB" id="A0A087T7Q9"/>
<dbReference type="GO" id="GO:0045727">
    <property type="term" value="P:positive regulation of translation"/>
    <property type="evidence" value="ECO:0007669"/>
    <property type="project" value="TreeGrafter"/>
</dbReference>
<dbReference type="PANTHER" id="PTHR10603:SF7">
    <property type="entry name" value="FRAGILE X MESSENGER RIBONUCLEOPROTEIN 1 HOMOLOG"/>
    <property type="match status" value="1"/>
</dbReference>
<reference evidence="1 2" key="1">
    <citation type="submission" date="2013-11" db="EMBL/GenBank/DDBJ databases">
        <title>Genome sequencing of Stegodyphus mimosarum.</title>
        <authorList>
            <person name="Bechsgaard J."/>
        </authorList>
    </citation>
    <scope>NUCLEOTIDE SEQUENCE [LARGE SCALE GENOMIC DNA]</scope>
</reference>
<keyword evidence="2" id="KW-1185">Reference proteome</keyword>
<protein>
    <submittedName>
        <fullName evidence="1">Fragile X mental retardation syndrome-related protein 1</fullName>
    </submittedName>
</protein>
<dbReference type="GO" id="GO:0048170">
    <property type="term" value="P:positive regulation of long-term neuronal synaptic plasticity"/>
    <property type="evidence" value="ECO:0007669"/>
    <property type="project" value="TreeGrafter"/>
</dbReference>
<dbReference type="InterPro" id="IPR040148">
    <property type="entry name" value="FMR1"/>
</dbReference>
<dbReference type="GO" id="GO:0043488">
    <property type="term" value="P:regulation of mRNA stability"/>
    <property type="evidence" value="ECO:0007669"/>
    <property type="project" value="TreeGrafter"/>
</dbReference>
<gene>
    <name evidence="1" type="ORF">X975_00338</name>
</gene>
<dbReference type="Proteomes" id="UP000054359">
    <property type="component" value="Unassembled WGS sequence"/>
</dbReference>
<accession>A0A087T7Q9</accession>
<dbReference type="GO" id="GO:0048513">
    <property type="term" value="P:animal organ development"/>
    <property type="evidence" value="ECO:0007669"/>
    <property type="project" value="TreeGrafter"/>
</dbReference>
<evidence type="ECO:0000313" key="2">
    <source>
        <dbReference type="Proteomes" id="UP000054359"/>
    </source>
</evidence>
<proteinExistence type="predicted"/>
<dbReference type="PANTHER" id="PTHR10603">
    <property type="entry name" value="FRAGILE X MENTAL RETARDATION SYNDROME-RELATED PROTEIN"/>
    <property type="match status" value="1"/>
</dbReference>
<dbReference type="GO" id="GO:0005634">
    <property type="term" value="C:nucleus"/>
    <property type="evidence" value="ECO:0007669"/>
    <property type="project" value="TreeGrafter"/>
</dbReference>
<feature type="non-terminal residue" evidence="1">
    <location>
        <position position="125"/>
    </location>
</feature>
<name>A0A087T7Q9_STEMI</name>
<dbReference type="InterPro" id="IPR036612">
    <property type="entry name" value="KH_dom_type_1_sf"/>
</dbReference>
<dbReference type="EMBL" id="KK113844">
    <property type="protein sequence ID" value="KFM61148.1"/>
    <property type="molecule type" value="Genomic_DNA"/>
</dbReference>
<dbReference type="GO" id="GO:0043005">
    <property type="term" value="C:neuron projection"/>
    <property type="evidence" value="ECO:0007669"/>
    <property type="project" value="TreeGrafter"/>
</dbReference>
<dbReference type="OrthoDB" id="424249at2759"/>
<dbReference type="GO" id="GO:0099577">
    <property type="term" value="P:regulation of translation at presynapse, modulating synaptic transmission"/>
    <property type="evidence" value="ECO:0007669"/>
    <property type="project" value="TreeGrafter"/>
</dbReference>
<dbReference type="STRING" id="407821.A0A087T7Q9"/>
<organism evidence="1 2">
    <name type="scientific">Stegodyphus mimosarum</name>
    <name type="common">African social velvet spider</name>
    <dbReference type="NCBI Taxonomy" id="407821"/>
    <lineage>
        <taxon>Eukaryota</taxon>
        <taxon>Metazoa</taxon>
        <taxon>Ecdysozoa</taxon>
        <taxon>Arthropoda</taxon>
        <taxon>Chelicerata</taxon>
        <taxon>Arachnida</taxon>
        <taxon>Araneae</taxon>
        <taxon>Araneomorphae</taxon>
        <taxon>Entelegynae</taxon>
        <taxon>Eresoidea</taxon>
        <taxon>Eresidae</taxon>
        <taxon>Stegodyphus</taxon>
    </lineage>
</organism>